<dbReference type="GO" id="GO:0005829">
    <property type="term" value="C:cytosol"/>
    <property type="evidence" value="ECO:0007669"/>
    <property type="project" value="TreeGrafter"/>
</dbReference>
<dbReference type="PANTHER" id="PTHR43097">
    <property type="entry name" value="GLUTAMINE-TRNA LIGASE"/>
    <property type="match status" value="1"/>
</dbReference>
<keyword evidence="5 9" id="KW-0067">ATP-binding</keyword>
<proteinExistence type="inferred from homology"/>
<dbReference type="PRINTS" id="PR00987">
    <property type="entry name" value="TRNASYNTHGLU"/>
</dbReference>
<keyword evidence="2 9" id="KW-0963">Cytoplasm</keyword>
<dbReference type="FunFam" id="3.90.800.10:FF:000001">
    <property type="entry name" value="Glutamine--tRNA ligase"/>
    <property type="match status" value="1"/>
</dbReference>
<keyword evidence="7 9" id="KW-0030">Aminoacyl-tRNA synthetase</keyword>
<name>A0A3N2DZC5_9GAMM</name>
<feature type="short sequence motif" description="'HIGH' region" evidence="9">
    <location>
        <begin position="35"/>
        <end position="45"/>
    </location>
</feature>
<keyword evidence="4 9" id="KW-0547">Nucleotide-binding</keyword>
<evidence type="ECO:0000259" key="13">
    <source>
        <dbReference type="Pfam" id="PF20974"/>
    </source>
</evidence>
<dbReference type="Gene3D" id="3.40.50.620">
    <property type="entry name" value="HUPs"/>
    <property type="match status" value="1"/>
</dbReference>
<dbReference type="InterPro" id="IPR020059">
    <property type="entry name" value="Glu/Gln-tRNA-synth_Ib_codon-bd"/>
</dbReference>
<dbReference type="FunFam" id="3.40.50.620:FF:000037">
    <property type="entry name" value="Glutamine--tRNA ligase cytoplasmic"/>
    <property type="match status" value="1"/>
</dbReference>
<dbReference type="InterPro" id="IPR022861">
    <property type="entry name" value="Gln_tRNA_ligase_bac"/>
</dbReference>
<keyword evidence="15" id="KW-1185">Reference proteome</keyword>
<feature type="binding site" evidence="9">
    <location>
        <begin position="262"/>
        <end position="263"/>
    </location>
    <ligand>
        <name>ATP</name>
        <dbReference type="ChEBI" id="CHEBI:30616"/>
    </ligand>
</feature>
<dbReference type="GO" id="GO:0006424">
    <property type="term" value="P:glutamyl-tRNA aminoacylation"/>
    <property type="evidence" value="ECO:0007669"/>
    <property type="project" value="UniProtKB-UniRule"/>
</dbReference>
<keyword evidence="3 9" id="KW-0436">Ligase</keyword>
<dbReference type="RefSeq" id="WP_123710643.1">
    <property type="nucleotide sequence ID" value="NZ_RKHR01000003.1"/>
</dbReference>
<dbReference type="Gene3D" id="1.10.1160.10">
    <property type="entry name" value="Glutamyl-trna Synthetase, Domain 2"/>
    <property type="match status" value="1"/>
</dbReference>
<comment type="subunit">
    <text evidence="9">Monomer.</text>
</comment>
<sequence length="563" mass="64100">MSNDTTASANNFLHAIIDEDLASGKHQEVVTRFPPEPNGFLHIGHAHSICVNFGLAMKYQGRCNLRFDDTNPEKESQEFIDAIQEDVKWLGFDWAGDVRYSSDYFDTLYDYAIYLIKAGNAYVCDLNAEQAKEYRGNLKQPGKNSPYRERSVEENLALFEKMRDGGFEEGACALRAKIDMSSPNMNMRDPIIYRIRKVPHHQTGDKWCIYPIYDFTHGQSDALEGITHSICTLEFEGHRPLYEWFIENLPVPSQPKQYEFSRLNINYTVTSKRKLKSLVDEGVVEGWDDPRMPTISGMRRRGYSAQALRNFSEMVGVNRAGGIVDMGMLEHAIRTDLNDNAPRAMCVMNAVKLSITNFDQAKAMDGVEMMTQPCHPNKPEMGERQLPFTETLYIDRADFTEDTTLSRKKFKRLVFGEYVRLRGGYVIKAEEVVKDEQGTITEIKASLVPGTVGETPPEGVKPRGVIHWVSATLAQKATVRIYERLFDHEAPDFGGRDYMAHLTDNSLHALEGCWVEPSLANTTPEQSFQFEREGYFVADRYEYGEGRLVFNKTISLVESKSKK</sequence>
<dbReference type="Gene3D" id="2.40.240.10">
    <property type="entry name" value="Ribosomal Protein L25, Chain P"/>
    <property type="match status" value="2"/>
</dbReference>
<comment type="subcellular location">
    <subcellularLocation>
        <location evidence="9">Cytoplasm</location>
    </subcellularLocation>
</comment>
<dbReference type="InterPro" id="IPR049437">
    <property type="entry name" value="tRNA-synt_1c_C2"/>
</dbReference>
<dbReference type="EMBL" id="RKHR01000003">
    <property type="protein sequence ID" value="ROS04655.1"/>
    <property type="molecule type" value="Genomic_DNA"/>
</dbReference>
<evidence type="ECO:0000256" key="10">
    <source>
        <dbReference type="RuleBase" id="RU363037"/>
    </source>
</evidence>
<comment type="catalytic activity">
    <reaction evidence="8 9">
        <text>tRNA(Gln) + L-glutamine + ATP = L-glutaminyl-tRNA(Gln) + AMP + diphosphate</text>
        <dbReference type="Rhea" id="RHEA:20121"/>
        <dbReference type="Rhea" id="RHEA-COMP:9662"/>
        <dbReference type="Rhea" id="RHEA-COMP:9681"/>
        <dbReference type="ChEBI" id="CHEBI:30616"/>
        <dbReference type="ChEBI" id="CHEBI:33019"/>
        <dbReference type="ChEBI" id="CHEBI:58359"/>
        <dbReference type="ChEBI" id="CHEBI:78442"/>
        <dbReference type="ChEBI" id="CHEBI:78521"/>
        <dbReference type="ChEBI" id="CHEBI:456215"/>
        <dbReference type="EC" id="6.1.1.18"/>
    </reaction>
</comment>
<feature type="domain" description="Glutamyl/glutaminyl-tRNA synthetase class Ib anti-codon binding" evidence="12">
    <location>
        <begin position="341"/>
        <end position="447"/>
    </location>
</feature>
<evidence type="ECO:0000256" key="5">
    <source>
        <dbReference type="ARBA" id="ARBA00022840"/>
    </source>
</evidence>
<dbReference type="InterPro" id="IPR001412">
    <property type="entry name" value="aa-tRNA-synth_I_CS"/>
</dbReference>
<dbReference type="GO" id="GO:0004819">
    <property type="term" value="F:glutamine-tRNA ligase activity"/>
    <property type="evidence" value="ECO:0007669"/>
    <property type="project" value="UniProtKB-UniRule"/>
</dbReference>
<evidence type="ECO:0000256" key="3">
    <source>
        <dbReference type="ARBA" id="ARBA00022598"/>
    </source>
</evidence>
<dbReference type="Proteomes" id="UP000275394">
    <property type="component" value="Unassembled WGS sequence"/>
</dbReference>
<dbReference type="InterPro" id="IPR004514">
    <property type="entry name" value="Gln-tRNA-synth"/>
</dbReference>
<dbReference type="InterPro" id="IPR020058">
    <property type="entry name" value="Glu/Gln-tRNA-synth_Ib_cat-dom"/>
</dbReference>
<evidence type="ECO:0000256" key="9">
    <source>
        <dbReference type="HAMAP-Rule" id="MF_00126"/>
    </source>
</evidence>
<dbReference type="PANTHER" id="PTHR43097:SF5">
    <property type="entry name" value="GLUTAMATE--TRNA LIGASE"/>
    <property type="match status" value="1"/>
</dbReference>
<dbReference type="CDD" id="cd00807">
    <property type="entry name" value="GlnRS_core"/>
    <property type="match status" value="1"/>
</dbReference>
<evidence type="ECO:0000256" key="1">
    <source>
        <dbReference type="ARBA" id="ARBA00005594"/>
    </source>
</evidence>
<feature type="domain" description="Glutamyl/glutaminyl-tRNA synthetase class Ib catalytic" evidence="11">
    <location>
        <begin position="28"/>
        <end position="321"/>
    </location>
</feature>
<organism evidence="14 15">
    <name type="scientific">Sinobacterium caligoides</name>
    <dbReference type="NCBI Taxonomy" id="933926"/>
    <lineage>
        <taxon>Bacteria</taxon>
        <taxon>Pseudomonadati</taxon>
        <taxon>Pseudomonadota</taxon>
        <taxon>Gammaproteobacteria</taxon>
        <taxon>Cellvibrionales</taxon>
        <taxon>Spongiibacteraceae</taxon>
        <taxon>Sinobacterium</taxon>
    </lineage>
</organism>
<keyword evidence="6 9" id="KW-0648">Protein biosynthesis</keyword>
<dbReference type="FunFam" id="1.10.1160.10:FF:000001">
    <property type="entry name" value="Glutamine--tRNA ligase"/>
    <property type="match status" value="1"/>
</dbReference>
<dbReference type="NCBIfam" id="NF011291">
    <property type="entry name" value="PRK14703.1"/>
    <property type="match status" value="1"/>
</dbReference>
<reference evidence="14 15" key="1">
    <citation type="submission" date="2018-11" db="EMBL/GenBank/DDBJ databases">
        <title>Genomic Encyclopedia of Type Strains, Phase IV (KMG-IV): sequencing the most valuable type-strain genomes for metagenomic binning, comparative biology and taxonomic classification.</title>
        <authorList>
            <person name="Goeker M."/>
        </authorList>
    </citation>
    <scope>NUCLEOTIDE SEQUENCE [LARGE SCALE GENOMIC DNA]</scope>
    <source>
        <strain evidence="14 15">DSM 100316</strain>
    </source>
</reference>
<evidence type="ECO:0000313" key="14">
    <source>
        <dbReference type="EMBL" id="ROS04655.1"/>
    </source>
</evidence>
<feature type="binding site" evidence="9">
    <location>
        <position position="232"/>
    </location>
    <ligand>
        <name>ATP</name>
        <dbReference type="ChEBI" id="CHEBI:30616"/>
    </ligand>
</feature>
<dbReference type="Pfam" id="PF03950">
    <property type="entry name" value="tRNA-synt_1c_C"/>
    <property type="match status" value="1"/>
</dbReference>
<accession>A0A3N2DZC5</accession>
<comment type="caution">
    <text evidence="14">The sequence shown here is derived from an EMBL/GenBank/DDBJ whole genome shotgun (WGS) entry which is preliminary data.</text>
</comment>
<dbReference type="SUPFAM" id="SSF52374">
    <property type="entry name" value="Nucleotidylyl transferase"/>
    <property type="match status" value="1"/>
</dbReference>
<dbReference type="Pfam" id="PF00749">
    <property type="entry name" value="tRNA-synt_1c"/>
    <property type="match status" value="1"/>
</dbReference>
<gene>
    <name evidence="9" type="primary">glnS</name>
    <name evidence="14" type="ORF">EDC56_0168</name>
</gene>
<evidence type="ECO:0000256" key="8">
    <source>
        <dbReference type="ARBA" id="ARBA00048270"/>
    </source>
</evidence>
<comment type="similarity">
    <text evidence="1 9 10">Belongs to the class-I aminoacyl-tRNA synthetase family.</text>
</comment>
<dbReference type="InterPro" id="IPR011035">
    <property type="entry name" value="Ribosomal_bL25/Gln-tRNA_synth"/>
</dbReference>
<evidence type="ECO:0000256" key="7">
    <source>
        <dbReference type="ARBA" id="ARBA00023146"/>
    </source>
</evidence>
<dbReference type="Gene3D" id="3.90.800.10">
    <property type="entry name" value="Glutamyl-tRNA Synthetase, Domain 3"/>
    <property type="match status" value="1"/>
</dbReference>
<evidence type="ECO:0000256" key="4">
    <source>
        <dbReference type="ARBA" id="ARBA00022741"/>
    </source>
</evidence>
<dbReference type="OrthoDB" id="9801560at2"/>
<dbReference type="PROSITE" id="PS00178">
    <property type="entry name" value="AA_TRNA_LIGASE_I"/>
    <property type="match status" value="1"/>
</dbReference>
<protein>
    <recommendedName>
        <fullName evidence="9">Glutamine--tRNA ligase</fullName>
        <ecNumber evidence="9">6.1.1.18</ecNumber>
    </recommendedName>
    <alternativeName>
        <fullName evidence="9">Glutaminyl-tRNA synthetase</fullName>
        <shortName evidence="9">GlnRS</shortName>
    </alternativeName>
</protein>
<dbReference type="AlphaFoldDB" id="A0A3N2DZC5"/>
<dbReference type="InterPro" id="IPR050132">
    <property type="entry name" value="Gln/Glu-tRNA_Ligase"/>
</dbReference>
<feature type="short sequence motif" description="'KMSKS' region" evidence="9">
    <location>
        <begin position="269"/>
        <end position="273"/>
    </location>
</feature>
<evidence type="ECO:0000259" key="12">
    <source>
        <dbReference type="Pfam" id="PF03950"/>
    </source>
</evidence>
<evidence type="ECO:0000259" key="11">
    <source>
        <dbReference type="Pfam" id="PF00749"/>
    </source>
</evidence>
<dbReference type="NCBIfam" id="TIGR00440">
    <property type="entry name" value="glnS"/>
    <property type="match status" value="1"/>
</dbReference>
<dbReference type="Pfam" id="PF20974">
    <property type="entry name" value="tRNA-synt_1c_C2"/>
    <property type="match status" value="1"/>
</dbReference>
<feature type="binding site" evidence="9">
    <location>
        <position position="68"/>
    </location>
    <ligand>
        <name>L-glutamine</name>
        <dbReference type="ChEBI" id="CHEBI:58359"/>
    </ligand>
</feature>
<evidence type="ECO:0000313" key="15">
    <source>
        <dbReference type="Proteomes" id="UP000275394"/>
    </source>
</evidence>
<dbReference type="GO" id="GO:0006425">
    <property type="term" value="P:glutaminyl-tRNA aminoacylation"/>
    <property type="evidence" value="ECO:0007669"/>
    <property type="project" value="UniProtKB-UniRule"/>
</dbReference>
<feature type="binding site" evidence="9">
    <location>
        <position position="213"/>
    </location>
    <ligand>
        <name>L-glutamine</name>
        <dbReference type="ChEBI" id="CHEBI:58359"/>
    </ligand>
</feature>
<comment type="caution">
    <text evidence="9">Lacks conserved residue(s) required for the propagation of feature annotation.</text>
</comment>
<dbReference type="SUPFAM" id="SSF50715">
    <property type="entry name" value="Ribosomal protein L25-like"/>
    <property type="match status" value="1"/>
</dbReference>
<evidence type="ECO:0000256" key="6">
    <source>
        <dbReference type="ARBA" id="ARBA00022917"/>
    </source>
</evidence>
<dbReference type="InterPro" id="IPR020056">
    <property type="entry name" value="Rbsml_bL25/Gln-tRNA_synth_N"/>
</dbReference>
<evidence type="ECO:0000256" key="2">
    <source>
        <dbReference type="ARBA" id="ARBA00022490"/>
    </source>
</evidence>
<dbReference type="InterPro" id="IPR014729">
    <property type="entry name" value="Rossmann-like_a/b/a_fold"/>
</dbReference>
<dbReference type="HAMAP" id="MF_00126">
    <property type="entry name" value="Gln_tRNA_synth"/>
    <property type="match status" value="1"/>
</dbReference>
<feature type="domain" description="tRNA synthetases class I (E and Q) anti-codon binding" evidence="13">
    <location>
        <begin position="465"/>
        <end position="539"/>
    </location>
</feature>
<dbReference type="EC" id="6.1.1.18" evidence="9"/>
<feature type="binding site" evidence="9">
    <location>
        <begin position="36"/>
        <end position="38"/>
    </location>
    <ligand>
        <name>ATP</name>
        <dbReference type="ChEBI" id="CHEBI:30616"/>
    </ligand>
</feature>
<dbReference type="InterPro" id="IPR000924">
    <property type="entry name" value="Glu/Gln-tRNA-synth"/>
</dbReference>
<dbReference type="InterPro" id="IPR020061">
    <property type="entry name" value="Glu_tRNA_lig_a-bdl"/>
</dbReference>
<dbReference type="GO" id="GO:0005524">
    <property type="term" value="F:ATP binding"/>
    <property type="evidence" value="ECO:0007669"/>
    <property type="project" value="UniProtKB-UniRule"/>
</dbReference>